<evidence type="ECO:0000313" key="8">
    <source>
        <dbReference type="RefSeq" id="XP_019621294.1"/>
    </source>
</evidence>
<dbReference type="OrthoDB" id="9993879at2759"/>
<evidence type="ECO:0000256" key="3">
    <source>
        <dbReference type="ARBA" id="ARBA00022989"/>
    </source>
</evidence>
<evidence type="ECO:0000313" key="7">
    <source>
        <dbReference type="Proteomes" id="UP000515135"/>
    </source>
</evidence>
<feature type="transmembrane region" description="Helical" evidence="6">
    <location>
        <begin position="84"/>
        <end position="106"/>
    </location>
</feature>
<comment type="subcellular location">
    <subcellularLocation>
        <location evidence="1">Membrane</location>
        <topology evidence="1">Multi-pass membrane protein</topology>
    </subcellularLocation>
</comment>
<feature type="transmembrane region" description="Helical" evidence="6">
    <location>
        <begin position="209"/>
        <end position="231"/>
    </location>
</feature>
<keyword evidence="2 6" id="KW-0812">Transmembrane</keyword>
<name>A0A6P4YHA2_BRABE</name>
<sequence>MAASNTIRYFLFAFNFLCWIAGLGMFAIGIWLRVDPALSPVVTLELGWFYTAVYVIIIVGVVTIAIGFLGCCGAMRESPALLKIYVCLLALMFILEVIAGILGWVWRNELDQWVRNSFSRTFNGRYIDDFSDSFQDAVVYFQRRMDCCGLNTPEDWENWQEVDSCPCPIDRYVNQYDWTEKCQEDRNDYTLSVYKSCWDNISLWLKNHIIVIGIIGFAVGAVQCLGIYCGIKMIRQFDKGGEDGFLSIIKSPIKAKKAKKEVPLETVTTTKDEGESLVKEKDQPPPKEPEVEAAVTTKEPTAPAEETEPLSPSSPAEEAEPPAKENEA</sequence>
<feature type="transmembrane region" description="Helical" evidence="6">
    <location>
        <begin position="52"/>
        <end position="72"/>
    </location>
</feature>
<evidence type="ECO:0000256" key="2">
    <source>
        <dbReference type="ARBA" id="ARBA00022692"/>
    </source>
</evidence>
<feature type="compositionally biased region" description="Basic and acidic residues" evidence="5">
    <location>
        <begin position="270"/>
        <end position="290"/>
    </location>
</feature>
<dbReference type="InterPro" id="IPR018499">
    <property type="entry name" value="Tetraspanin/Peripherin"/>
</dbReference>
<evidence type="ECO:0000256" key="4">
    <source>
        <dbReference type="ARBA" id="ARBA00023136"/>
    </source>
</evidence>
<dbReference type="KEGG" id="bbel:109467690"/>
<reference evidence="8" key="1">
    <citation type="submission" date="2025-08" db="UniProtKB">
        <authorList>
            <consortium name="RefSeq"/>
        </authorList>
    </citation>
    <scope>IDENTIFICATION</scope>
    <source>
        <tissue evidence="8">Gonad</tissue>
    </source>
</reference>
<feature type="transmembrane region" description="Helical" evidence="6">
    <location>
        <begin position="9"/>
        <end position="32"/>
    </location>
</feature>
<feature type="region of interest" description="Disordered" evidence="5">
    <location>
        <begin position="263"/>
        <end position="328"/>
    </location>
</feature>
<dbReference type="Pfam" id="PF00335">
    <property type="entry name" value="Tetraspanin"/>
    <property type="match status" value="1"/>
</dbReference>
<dbReference type="Gene3D" id="1.10.1450.10">
    <property type="entry name" value="Tetraspanin"/>
    <property type="match status" value="1"/>
</dbReference>
<dbReference type="SUPFAM" id="SSF48652">
    <property type="entry name" value="Tetraspanin"/>
    <property type="match status" value="1"/>
</dbReference>
<dbReference type="PANTHER" id="PTHR19282">
    <property type="entry name" value="TETRASPANIN"/>
    <property type="match status" value="1"/>
</dbReference>
<keyword evidence="7" id="KW-1185">Reference proteome</keyword>
<dbReference type="PANTHER" id="PTHR19282:SF456">
    <property type="entry name" value="CD63 MOLECULE"/>
    <property type="match status" value="1"/>
</dbReference>
<proteinExistence type="predicted"/>
<accession>A0A6P4YHA2</accession>
<dbReference type="PRINTS" id="PR00259">
    <property type="entry name" value="TMFOUR"/>
</dbReference>
<dbReference type="GO" id="GO:0005886">
    <property type="term" value="C:plasma membrane"/>
    <property type="evidence" value="ECO:0007669"/>
    <property type="project" value="TreeGrafter"/>
</dbReference>
<gene>
    <name evidence="8" type="primary">LOC109467690</name>
</gene>
<protein>
    <submittedName>
        <fullName evidence="8">Tetraspanin-8-like isoform X1</fullName>
    </submittedName>
</protein>
<evidence type="ECO:0000256" key="6">
    <source>
        <dbReference type="SAM" id="Phobius"/>
    </source>
</evidence>
<organism evidence="7 8">
    <name type="scientific">Branchiostoma belcheri</name>
    <name type="common">Amphioxus</name>
    <dbReference type="NCBI Taxonomy" id="7741"/>
    <lineage>
        <taxon>Eukaryota</taxon>
        <taxon>Metazoa</taxon>
        <taxon>Chordata</taxon>
        <taxon>Cephalochordata</taxon>
        <taxon>Leptocardii</taxon>
        <taxon>Amphioxiformes</taxon>
        <taxon>Branchiostomatidae</taxon>
        <taxon>Branchiostoma</taxon>
    </lineage>
</organism>
<keyword evidence="3 6" id="KW-1133">Transmembrane helix</keyword>
<dbReference type="GeneID" id="109467690"/>
<dbReference type="InterPro" id="IPR008952">
    <property type="entry name" value="Tetraspanin_EC2_sf"/>
</dbReference>
<evidence type="ECO:0000256" key="1">
    <source>
        <dbReference type="ARBA" id="ARBA00004141"/>
    </source>
</evidence>
<dbReference type="RefSeq" id="XP_019621294.1">
    <property type="nucleotide sequence ID" value="XM_019765735.1"/>
</dbReference>
<dbReference type="CDD" id="cd03127">
    <property type="entry name" value="tetraspanin_LEL"/>
    <property type="match status" value="1"/>
</dbReference>
<dbReference type="AlphaFoldDB" id="A0A6P4YHA2"/>
<keyword evidence="4 6" id="KW-0472">Membrane</keyword>
<evidence type="ECO:0000256" key="5">
    <source>
        <dbReference type="SAM" id="MobiDB-lite"/>
    </source>
</evidence>
<dbReference type="Proteomes" id="UP000515135">
    <property type="component" value="Unplaced"/>
</dbReference>
<feature type="compositionally biased region" description="Low complexity" evidence="5">
    <location>
        <begin position="292"/>
        <end position="316"/>
    </location>
</feature>